<comment type="catalytic activity">
    <reaction evidence="10">
        <text>5-aminomethyl-2-thiouridine(34) in tRNA + S-adenosyl-L-methionine = 5-methylaminomethyl-2-thiouridine(34) in tRNA + S-adenosyl-L-homocysteine + H(+)</text>
        <dbReference type="Rhea" id="RHEA:19569"/>
        <dbReference type="Rhea" id="RHEA-COMP:10195"/>
        <dbReference type="Rhea" id="RHEA-COMP:10197"/>
        <dbReference type="ChEBI" id="CHEBI:15378"/>
        <dbReference type="ChEBI" id="CHEBI:57856"/>
        <dbReference type="ChEBI" id="CHEBI:59789"/>
        <dbReference type="ChEBI" id="CHEBI:74454"/>
        <dbReference type="ChEBI" id="CHEBI:74455"/>
        <dbReference type="EC" id="2.1.1.61"/>
    </reaction>
</comment>
<dbReference type="InterPro" id="IPR047785">
    <property type="entry name" value="tRNA_MNMC2"/>
</dbReference>
<dbReference type="SUPFAM" id="SSF51905">
    <property type="entry name" value="FAD/NAD(P)-binding domain"/>
    <property type="match status" value="1"/>
</dbReference>
<evidence type="ECO:0000256" key="6">
    <source>
        <dbReference type="ARBA" id="ARBA00022694"/>
    </source>
</evidence>
<keyword evidence="14" id="KW-1185">Reference proteome</keyword>
<dbReference type="EMBL" id="LNYX01000031">
    <property type="protein sequence ID" value="KTD61796.1"/>
    <property type="molecule type" value="Genomic_DNA"/>
</dbReference>
<keyword evidence="3 10" id="KW-0285">Flavoprotein</keyword>
<dbReference type="GO" id="GO:0005737">
    <property type="term" value="C:cytoplasm"/>
    <property type="evidence" value="ECO:0007669"/>
    <property type="project" value="UniProtKB-SubCell"/>
</dbReference>
<keyword evidence="2 10" id="KW-0489">Methyltransferase</keyword>
<keyword evidence="7 10" id="KW-0274">FAD</keyword>
<dbReference type="NCBIfam" id="NF002481">
    <property type="entry name" value="PRK01747.1-2"/>
    <property type="match status" value="1"/>
</dbReference>
<dbReference type="Gene3D" id="3.50.50.60">
    <property type="entry name" value="FAD/NAD(P)-binding domain"/>
    <property type="match status" value="1"/>
</dbReference>
<dbReference type="OrthoDB" id="9786494at2"/>
<feature type="domain" description="FAD dependent oxidoreductase" evidence="11">
    <location>
        <begin position="280"/>
        <end position="635"/>
    </location>
</feature>
<evidence type="ECO:0000313" key="13">
    <source>
        <dbReference type="EMBL" id="KTD61796.1"/>
    </source>
</evidence>
<sequence length="675" mass="75119">MSSPFVIVKTADLRWRHGLPYSGDFEDVYFSGPNGYNEKKHVFIDGNKLNERWSLLQKDRAETFVIAETGFGTGLNFLVTWESWLRSAPCDARLFYYSCEKFPLKKKDLMQCLALWPQLNKQAGKLLEHYPVLTPGFHYLKFEHGRVNLILMLGDAEQCLQQLLICGDKDLEFRLRHKFVDAWFLDGFSPTKNEALWSGRLLQIIGLLSRSGTTLATYSASSLVKNGLRSASFAVKKTVGYGQKRHMVIAECQGVETDLPKRSTPWHVAVGKKVLEKHAMIIGSGLAGCFLANALAERGWRITLLEAEPAMAMGASGNEYAILYPKLSAYRSPLTDFMLSAYLYACRYYRNRVGVLFDGELHGLLQLAYDEKEALSQESMRKWLQAYPDLGRLVSSEQASQLSGVAVKDGGLYIPMSGWINCRQLCAALIQHSGIDLITNTHVERIVYDGELWQAGSFRADVVILANGYQANSFEQTTYCPLKPIGGQTTSLQSTDVSRMLQMPLCGDGHISVAVDGHHSAGATYHLGSTQAICTPQDDLINLNKIKPLSQQLQFSEESVCGNWTAIRAATPDYLPLAGPVVDKDVFMRQFASLASNAKRYIPSPAMAYPGLYICAGFGSRGLTTIPLATEWLASQIHGDPVFLPSAMIQSLTPSRFLLRTIVRSRNYHAKTDQE</sequence>
<feature type="domain" description="MnmC-like methyltransferase" evidence="12">
    <location>
        <begin position="118"/>
        <end position="251"/>
    </location>
</feature>
<dbReference type="InterPro" id="IPR006076">
    <property type="entry name" value="FAD-dep_OxRdtase"/>
</dbReference>
<dbReference type="GO" id="GO:0016645">
    <property type="term" value="F:oxidoreductase activity, acting on the CH-NH group of donors"/>
    <property type="evidence" value="ECO:0007669"/>
    <property type="project" value="InterPro"/>
</dbReference>
<dbReference type="STRING" id="452.Lspi_2426"/>
<organism evidence="13 14">
    <name type="scientific">Legionella spiritensis</name>
    <dbReference type="NCBI Taxonomy" id="452"/>
    <lineage>
        <taxon>Bacteria</taxon>
        <taxon>Pseudomonadati</taxon>
        <taxon>Pseudomonadota</taxon>
        <taxon>Gammaproteobacteria</taxon>
        <taxon>Legionellales</taxon>
        <taxon>Legionellaceae</taxon>
        <taxon>Legionella</taxon>
    </lineage>
</organism>
<evidence type="ECO:0000256" key="4">
    <source>
        <dbReference type="ARBA" id="ARBA00022679"/>
    </source>
</evidence>
<evidence type="ECO:0000256" key="2">
    <source>
        <dbReference type="ARBA" id="ARBA00022603"/>
    </source>
</evidence>
<keyword evidence="8 10" id="KW-0560">Oxidoreductase</keyword>
<evidence type="ECO:0000259" key="11">
    <source>
        <dbReference type="Pfam" id="PF01266"/>
    </source>
</evidence>
<comment type="function">
    <text evidence="10">Catalyzes the last two steps in the biosynthesis of 5-methylaminomethyl-2-thiouridine (mnm(5)s(2)U) at the wobble position (U34) in tRNA. Catalyzes the FAD-dependent demodification of cmnm(5)s(2)U34 to nm(5)s(2)U34, followed by the transfer of a methyl group from S-adenosyl-L-methionine to nm(5)s(2)U34, to form mnm(5)s(2)U34.</text>
</comment>
<comment type="caution">
    <text evidence="13">The sequence shown here is derived from an EMBL/GenBank/DDBJ whole genome shotgun (WGS) entry which is preliminary data.</text>
</comment>
<evidence type="ECO:0000256" key="7">
    <source>
        <dbReference type="ARBA" id="ARBA00022827"/>
    </source>
</evidence>
<evidence type="ECO:0000256" key="3">
    <source>
        <dbReference type="ARBA" id="ARBA00022630"/>
    </source>
</evidence>
<dbReference type="PANTHER" id="PTHR13847">
    <property type="entry name" value="SARCOSINE DEHYDROGENASE-RELATED"/>
    <property type="match status" value="1"/>
</dbReference>
<comment type="cofactor">
    <cofactor evidence="10">
        <name>FAD</name>
        <dbReference type="ChEBI" id="CHEBI:57692"/>
    </cofactor>
</comment>
<accession>A0A0W0YY37</accession>
<evidence type="ECO:0000256" key="1">
    <source>
        <dbReference type="ARBA" id="ARBA00022490"/>
    </source>
</evidence>
<dbReference type="EC" id="2.1.1.61" evidence="10"/>
<evidence type="ECO:0000256" key="9">
    <source>
        <dbReference type="ARBA" id="ARBA00023268"/>
    </source>
</evidence>
<dbReference type="Pfam" id="PF01266">
    <property type="entry name" value="DAO"/>
    <property type="match status" value="1"/>
</dbReference>
<proteinExistence type="inferred from homology"/>
<evidence type="ECO:0000256" key="10">
    <source>
        <dbReference type="HAMAP-Rule" id="MF_01102"/>
    </source>
</evidence>
<dbReference type="InterPro" id="IPR036188">
    <property type="entry name" value="FAD/NAD-bd_sf"/>
</dbReference>
<dbReference type="InterPro" id="IPR008471">
    <property type="entry name" value="MnmC-like_methylTransf"/>
</dbReference>
<keyword evidence="1 10" id="KW-0963">Cytoplasm</keyword>
<keyword evidence="4 10" id="KW-0808">Transferase</keyword>
<evidence type="ECO:0000259" key="12">
    <source>
        <dbReference type="Pfam" id="PF05430"/>
    </source>
</evidence>
<name>A0A0W0YY37_LEGSP</name>
<dbReference type="HAMAP" id="MF_01102">
    <property type="entry name" value="MnmC"/>
    <property type="match status" value="1"/>
</dbReference>
<keyword evidence="6 10" id="KW-0819">tRNA processing</keyword>
<dbReference type="NCBIfam" id="TIGR03197">
    <property type="entry name" value="MnmC_Cterm"/>
    <property type="match status" value="1"/>
</dbReference>
<dbReference type="EC" id="1.5.-.-" evidence="10"/>
<dbReference type="GO" id="GO:0032259">
    <property type="term" value="P:methylation"/>
    <property type="evidence" value="ECO:0007669"/>
    <property type="project" value="UniProtKB-KW"/>
</dbReference>
<dbReference type="NCBIfam" id="NF033855">
    <property type="entry name" value="tRNA_MNMC2"/>
    <property type="match status" value="1"/>
</dbReference>
<feature type="region of interest" description="tRNA (mnm(5)s(2)U34)-methyltransferase" evidence="10">
    <location>
        <begin position="1"/>
        <end position="253"/>
    </location>
</feature>
<dbReference type="GO" id="GO:0050660">
    <property type="term" value="F:flavin adenine dinucleotide binding"/>
    <property type="evidence" value="ECO:0007669"/>
    <property type="project" value="UniProtKB-UniRule"/>
</dbReference>
<protein>
    <recommendedName>
        <fullName evidence="10">tRNA 5-methylaminomethyl-2-thiouridine biosynthesis bifunctional protein MnmC</fullName>
        <shortName evidence="10">tRNA mnm(5)s(2)U biosynthesis bifunctional protein</shortName>
    </recommendedName>
    <domain>
        <recommendedName>
            <fullName evidence="10">tRNA (mnm(5)s(2)U34)-methyltransferase</fullName>
            <ecNumber evidence="10">2.1.1.61</ecNumber>
        </recommendedName>
    </domain>
    <domain>
        <recommendedName>
            <fullName evidence="10">FAD-dependent cmnm(5)s(2)U34 oxidoreductase</fullName>
            <ecNumber evidence="10">1.5.-.-</ecNumber>
        </recommendedName>
    </domain>
</protein>
<feature type="region of interest" description="FAD-dependent cmnm(5)s(2)U34 oxidoreductase" evidence="10">
    <location>
        <begin position="282"/>
        <end position="675"/>
    </location>
</feature>
<dbReference type="Gene3D" id="3.40.50.150">
    <property type="entry name" value="Vaccinia Virus protein VP39"/>
    <property type="match status" value="1"/>
</dbReference>
<evidence type="ECO:0000313" key="14">
    <source>
        <dbReference type="Proteomes" id="UP000054877"/>
    </source>
</evidence>
<dbReference type="InterPro" id="IPR023032">
    <property type="entry name" value="tRNA_MAMT_biosynth_bifunc_MnmC"/>
</dbReference>
<keyword evidence="9 10" id="KW-0511">Multifunctional enzyme</keyword>
<dbReference type="RefSeq" id="WP_058484497.1">
    <property type="nucleotide sequence ID" value="NZ_CAAAII010000001.1"/>
</dbReference>
<evidence type="ECO:0000256" key="5">
    <source>
        <dbReference type="ARBA" id="ARBA00022691"/>
    </source>
</evidence>
<gene>
    <name evidence="10 13" type="primary">mnmC</name>
    <name evidence="13" type="ORF">Lspi_2426</name>
</gene>
<dbReference type="PANTHER" id="PTHR13847:SF283">
    <property type="entry name" value="TRNA 5-METHYLAMINOMETHYL-2-THIOURIDINE BIOSYNTHESIS BIFUNCTIONAL PROTEIN MNMC"/>
    <property type="match status" value="1"/>
</dbReference>
<dbReference type="InterPro" id="IPR029063">
    <property type="entry name" value="SAM-dependent_MTases_sf"/>
</dbReference>
<reference evidence="13 14" key="1">
    <citation type="submission" date="2015-11" db="EMBL/GenBank/DDBJ databases">
        <title>Genomic analysis of 38 Legionella species identifies large and diverse effector repertoires.</title>
        <authorList>
            <person name="Burstein D."/>
            <person name="Amaro F."/>
            <person name="Zusman T."/>
            <person name="Lifshitz Z."/>
            <person name="Cohen O."/>
            <person name="Gilbert J.A."/>
            <person name="Pupko T."/>
            <person name="Shuman H.A."/>
            <person name="Segal G."/>
        </authorList>
    </citation>
    <scope>NUCLEOTIDE SEQUENCE [LARGE SCALE GENOMIC DNA]</scope>
    <source>
        <strain evidence="13 14">Mt.St.Helens-9</strain>
    </source>
</reference>
<dbReference type="GO" id="GO:0004808">
    <property type="term" value="F:tRNA (5-methylaminomethyl-2-thiouridylate)(34)-methyltransferase activity"/>
    <property type="evidence" value="ECO:0007669"/>
    <property type="project" value="UniProtKB-EC"/>
</dbReference>
<keyword evidence="5 10" id="KW-0949">S-adenosyl-L-methionine</keyword>
<evidence type="ECO:0000256" key="8">
    <source>
        <dbReference type="ARBA" id="ARBA00023002"/>
    </source>
</evidence>
<dbReference type="GO" id="GO:0002097">
    <property type="term" value="P:tRNA wobble base modification"/>
    <property type="evidence" value="ECO:0007669"/>
    <property type="project" value="UniProtKB-UniRule"/>
</dbReference>
<comment type="subcellular location">
    <subcellularLocation>
        <location evidence="10">Cytoplasm</location>
    </subcellularLocation>
</comment>
<dbReference type="InterPro" id="IPR017610">
    <property type="entry name" value="tRNA_S-uridine_synth_MnmC_C"/>
</dbReference>
<comment type="similarity">
    <text evidence="10">In the N-terminal section; belongs to the methyltransferase superfamily. tRNA (mnm(5)s(2)U34)-methyltransferase family.</text>
</comment>
<dbReference type="Pfam" id="PF05430">
    <property type="entry name" value="Methyltransf_30"/>
    <property type="match status" value="1"/>
</dbReference>
<dbReference type="Gene3D" id="3.30.9.10">
    <property type="entry name" value="D-Amino Acid Oxidase, subunit A, domain 2"/>
    <property type="match status" value="1"/>
</dbReference>
<dbReference type="AlphaFoldDB" id="A0A0W0YY37"/>
<comment type="similarity">
    <text evidence="10">In the C-terminal section; belongs to the DAO family.</text>
</comment>
<dbReference type="Proteomes" id="UP000054877">
    <property type="component" value="Unassembled WGS sequence"/>
</dbReference>
<dbReference type="PATRIC" id="fig|452.5.peg.2676"/>